<gene>
    <name evidence="1" type="ORF">QYF61_011372</name>
</gene>
<evidence type="ECO:0000313" key="1">
    <source>
        <dbReference type="EMBL" id="KAK4819772.1"/>
    </source>
</evidence>
<comment type="caution">
    <text evidence="1">The sequence shown here is derived from an EMBL/GenBank/DDBJ whole genome shotgun (WGS) entry which is preliminary data.</text>
</comment>
<organism evidence="1 2">
    <name type="scientific">Mycteria americana</name>
    <name type="common">Wood stork</name>
    <dbReference type="NCBI Taxonomy" id="33587"/>
    <lineage>
        <taxon>Eukaryota</taxon>
        <taxon>Metazoa</taxon>
        <taxon>Chordata</taxon>
        <taxon>Craniata</taxon>
        <taxon>Vertebrata</taxon>
        <taxon>Euteleostomi</taxon>
        <taxon>Archelosauria</taxon>
        <taxon>Archosauria</taxon>
        <taxon>Dinosauria</taxon>
        <taxon>Saurischia</taxon>
        <taxon>Theropoda</taxon>
        <taxon>Coelurosauria</taxon>
        <taxon>Aves</taxon>
        <taxon>Neognathae</taxon>
        <taxon>Neoaves</taxon>
        <taxon>Aequornithes</taxon>
        <taxon>Ciconiiformes</taxon>
        <taxon>Ciconiidae</taxon>
        <taxon>Mycteria</taxon>
    </lineage>
</organism>
<dbReference type="GO" id="GO:0003676">
    <property type="term" value="F:nucleic acid binding"/>
    <property type="evidence" value="ECO:0007669"/>
    <property type="project" value="InterPro"/>
</dbReference>
<evidence type="ECO:0000313" key="2">
    <source>
        <dbReference type="Proteomes" id="UP001333110"/>
    </source>
</evidence>
<reference evidence="1 2" key="1">
    <citation type="journal article" date="2023" name="J. Hered.">
        <title>Chromosome-level genome of the wood stork (Mycteria americana) provides insight into avian chromosome evolution.</title>
        <authorList>
            <person name="Flamio R. Jr."/>
            <person name="Ramstad K.M."/>
        </authorList>
    </citation>
    <scope>NUCLEOTIDE SEQUENCE [LARGE SCALE GENOMIC DNA]</scope>
    <source>
        <strain evidence="1">JAX WOST 10</strain>
    </source>
</reference>
<proteinExistence type="predicted"/>
<keyword evidence="2" id="KW-1185">Reference proteome</keyword>
<dbReference type="EMBL" id="JAUNZN010000006">
    <property type="protein sequence ID" value="KAK4819772.1"/>
    <property type="molecule type" value="Genomic_DNA"/>
</dbReference>
<accession>A0AAN7NP09</accession>
<name>A0AAN7NP09_MYCAM</name>
<sequence length="148" mass="16480">MRLKADHLNQAPAQHSRQGKALWSTWQVDYVEPLKPSHGKKFILVGVEVVSGLSVATAVGAVTRDQMVCECTNKFCNIFPSLSPKGFTVVFKVGSDMMRHDKTNTIDPGKQNTHSHWQALQLNQGTNPCQYQSPLYARRNLGTESQLV</sequence>
<protein>
    <submittedName>
        <fullName evidence="1">Uncharacterized protein</fullName>
    </submittedName>
</protein>
<dbReference type="Proteomes" id="UP001333110">
    <property type="component" value="Unassembled WGS sequence"/>
</dbReference>
<dbReference type="Gene3D" id="3.30.420.10">
    <property type="entry name" value="Ribonuclease H-like superfamily/Ribonuclease H"/>
    <property type="match status" value="1"/>
</dbReference>
<dbReference type="AlphaFoldDB" id="A0AAN7NP09"/>
<dbReference type="InterPro" id="IPR036397">
    <property type="entry name" value="RNaseH_sf"/>
</dbReference>